<evidence type="ECO:0000313" key="1">
    <source>
        <dbReference type="EMBL" id="GIQ71066.1"/>
    </source>
</evidence>
<comment type="caution">
    <text evidence="1">The sequence shown here is derived from an EMBL/GenBank/DDBJ whole genome shotgun (WGS) entry which is preliminary data.</text>
</comment>
<evidence type="ECO:0000313" key="2">
    <source>
        <dbReference type="Proteomes" id="UP000677918"/>
    </source>
</evidence>
<sequence length="105" mass="12452">MYLFQYLNLQAGALCKITSPASKFEGQIVEYERIEYYMQKPYFIFRSIDQKRVILDSDAGFCVLPYRGSLEFLIGLALQTKDREWFNELVYRWKHEAEVSNETSC</sequence>
<keyword evidence="2" id="KW-1185">Reference proteome</keyword>
<gene>
    <name evidence="1" type="ORF">XYCOK13_38900</name>
</gene>
<dbReference type="EMBL" id="BOVK01000069">
    <property type="protein sequence ID" value="GIQ71066.1"/>
    <property type="molecule type" value="Genomic_DNA"/>
</dbReference>
<name>A0A8J4H711_9BACL</name>
<dbReference type="RefSeq" id="WP_213413873.1">
    <property type="nucleotide sequence ID" value="NZ_BOVK01000069.1"/>
</dbReference>
<dbReference type="Proteomes" id="UP000677918">
    <property type="component" value="Unassembled WGS sequence"/>
</dbReference>
<proteinExistence type="predicted"/>
<organism evidence="1 2">
    <name type="scientific">Xylanibacillus composti</name>
    <dbReference type="NCBI Taxonomy" id="1572762"/>
    <lineage>
        <taxon>Bacteria</taxon>
        <taxon>Bacillati</taxon>
        <taxon>Bacillota</taxon>
        <taxon>Bacilli</taxon>
        <taxon>Bacillales</taxon>
        <taxon>Paenibacillaceae</taxon>
        <taxon>Xylanibacillus</taxon>
    </lineage>
</organism>
<accession>A0A8J4H711</accession>
<dbReference type="AlphaFoldDB" id="A0A8J4H711"/>
<reference evidence="1" key="1">
    <citation type="submission" date="2021-04" db="EMBL/GenBank/DDBJ databases">
        <title>Draft genome sequence of Xylanibacillus composti strain K13.</title>
        <authorList>
            <person name="Uke A."/>
            <person name="Chhe C."/>
            <person name="Baramee S."/>
            <person name="Kosugi A."/>
        </authorList>
    </citation>
    <scope>NUCLEOTIDE SEQUENCE</scope>
    <source>
        <strain evidence="1">K13</strain>
    </source>
</reference>
<protein>
    <submittedName>
        <fullName evidence="1">Uncharacterized protein</fullName>
    </submittedName>
</protein>